<dbReference type="GO" id="GO:0009098">
    <property type="term" value="P:L-leucine biosynthetic process"/>
    <property type="evidence" value="ECO:0007669"/>
    <property type="project" value="InterPro"/>
</dbReference>
<dbReference type="InterPro" id="IPR036230">
    <property type="entry name" value="LeuA_allosteric_dom_sf"/>
</dbReference>
<dbReference type="EMBL" id="BART01014410">
    <property type="protein sequence ID" value="GAG88247.1"/>
    <property type="molecule type" value="Genomic_DNA"/>
</dbReference>
<feature type="domain" description="2-isopropylmalate synthase LeuA allosteric (dimerisation)" evidence="2">
    <location>
        <begin position="1"/>
        <end position="45"/>
    </location>
</feature>
<evidence type="ECO:0000256" key="1">
    <source>
        <dbReference type="ARBA" id="ARBA00022679"/>
    </source>
</evidence>
<gene>
    <name evidence="3" type="ORF">S01H4_28773</name>
</gene>
<reference evidence="3" key="1">
    <citation type="journal article" date="2014" name="Front. Microbiol.">
        <title>High frequency of phylogenetically diverse reductive dehalogenase-homologous genes in deep subseafloor sedimentary metagenomes.</title>
        <authorList>
            <person name="Kawai M."/>
            <person name="Futagami T."/>
            <person name="Toyoda A."/>
            <person name="Takaki Y."/>
            <person name="Nishi S."/>
            <person name="Hori S."/>
            <person name="Arai W."/>
            <person name="Tsubouchi T."/>
            <person name="Morono Y."/>
            <person name="Uchiyama I."/>
            <person name="Ito T."/>
            <person name="Fujiyama A."/>
            <person name="Inagaki F."/>
            <person name="Takami H."/>
        </authorList>
    </citation>
    <scope>NUCLEOTIDE SEQUENCE</scope>
    <source>
        <strain evidence="3">Expedition CK06-06</strain>
    </source>
</reference>
<dbReference type="SUPFAM" id="SSF110921">
    <property type="entry name" value="2-isopropylmalate synthase LeuA, allosteric (dimerisation) domain"/>
    <property type="match status" value="1"/>
</dbReference>
<accession>X1C4G4</accession>
<organism evidence="3">
    <name type="scientific">marine sediment metagenome</name>
    <dbReference type="NCBI Taxonomy" id="412755"/>
    <lineage>
        <taxon>unclassified sequences</taxon>
        <taxon>metagenomes</taxon>
        <taxon>ecological metagenomes</taxon>
    </lineage>
</organism>
<keyword evidence="1" id="KW-0808">Transferase</keyword>
<proteinExistence type="predicted"/>
<dbReference type="Gene3D" id="3.30.160.270">
    <property type="match status" value="1"/>
</dbReference>
<evidence type="ECO:0000259" key="2">
    <source>
        <dbReference type="Pfam" id="PF08502"/>
    </source>
</evidence>
<protein>
    <recommendedName>
        <fullName evidence="2">2-isopropylmalate synthase LeuA allosteric (dimerisation) domain-containing protein</fullName>
    </recommendedName>
</protein>
<dbReference type="AlphaFoldDB" id="X1C4G4"/>
<name>X1C4G4_9ZZZZ</name>
<evidence type="ECO:0000313" key="3">
    <source>
        <dbReference type="EMBL" id="GAG88247.1"/>
    </source>
</evidence>
<dbReference type="InterPro" id="IPR013709">
    <property type="entry name" value="2-isopropylmalate_synth_dimer"/>
</dbReference>
<dbReference type="GO" id="GO:0003852">
    <property type="term" value="F:2-isopropylmalate synthase activity"/>
    <property type="evidence" value="ECO:0007669"/>
    <property type="project" value="InterPro"/>
</dbReference>
<feature type="non-terminal residue" evidence="3">
    <location>
        <position position="1"/>
    </location>
</feature>
<comment type="caution">
    <text evidence="3">The sequence shown here is derived from an EMBL/GenBank/DDBJ whole genome shotgun (WGS) entry which is preliminary data.</text>
</comment>
<dbReference type="Pfam" id="PF08502">
    <property type="entry name" value="LeuA_dimer"/>
    <property type="match status" value="1"/>
</dbReference>
<sequence length="55" mass="5948">KGKDAQGEATIKIKDEEGNIFTGRSTSTDTLEASIRAYLKAVNRIAYNSASDTHC</sequence>